<dbReference type="PANTHER" id="PTHR39337:SF1">
    <property type="entry name" value="BLR5642 PROTEIN"/>
    <property type="match status" value="1"/>
</dbReference>
<dbReference type="Pfam" id="PF04343">
    <property type="entry name" value="DUF488"/>
    <property type="match status" value="1"/>
</dbReference>
<comment type="caution">
    <text evidence="1">The sequence shown here is derived from an EMBL/GenBank/DDBJ whole genome shotgun (WGS) entry which is preliminary data.</text>
</comment>
<dbReference type="Proteomes" id="UP000448038">
    <property type="component" value="Unassembled WGS sequence"/>
</dbReference>
<reference evidence="1 2" key="1">
    <citation type="submission" date="2019-11" db="EMBL/GenBank/DDBJ databases">
        <title>Using colonization assays and comparative genomics to discover symbiosis behaviors and factors in Vibrio fischeri.</title>
        <authorList>
            <person name="Bongrand C."/>
            <person name="Moriano-Gutierrez S."/>
            <person name="Arevalo P."/>
            <person name="Mcfall-Ngai M."/>
            <person name="Visick K."/>
            <person name="Polz M.F."/>
            <person name="Ruby E.G."/>
        </authorList>
    </citation>
    <scope>NUCLEOTIDE SEQUENCE [LARGE SCALE GENOMIC DNA]</scope>
    <source>
        <strain evidence="2">emors.4.1</strain>
    </source>
</reference>
<proteinExistence type="predicted"/>
<dbReference type="InterPro" id="IPR007438">
    <property type="entry name" value="DUF488"/>
</dbReference>
<organism evidence="1 2">
    <name type="scientific">Aliivibrio fischeri</name>
    <name type="common">Vibrio fischeri</name>
    <dbReference type="NCBI Taxonomy" id="668"/>
    <lineage>
        <taxon>Bacteria</taxon>
        <taxon>Pseudomonadati</taxon>
        <taxon>Pseudomonadota</taxon>
        <taxon>Gammaproteobacteria</taxon>
        <taxon>Vibrionales</taxon>
        <taxon>Vibrionaceae</taxon>
        <taxon>Aliivibrio</taxon>
    </lineage>
</organism>
<gene>
    <name evidence="1" type="ORF">GNP88_20650</name>
</gene>
<evidence type="ECO:0000313" key="1">
    <source>
        <dbReference type="EMBL" id="MUK51499.1"/>
    </source>
</evidence>
<protein>
    <submittedName>
        <fullName evidence="1">DUF488 family protein</fullName>
    </submittedName>
</protein>
<name>A0A844P7N1_ALIFS</name>
<sequence>MNIYTIGFTKKNAKTFFGHIKSANVSTLIDVRLNNVSQLAGFAKRDDLKFFLKELCGAEYLHAPSLAPTKVMLSNYKKGESSWEKYEDEFLNLMAQRNIEREFAKPLLEDSCLLCSEHEPHFCHRRLVVEYLNEHSNLDLKVTHLYD</sequence>
<dbReference type="EMBL" id="WOBN01000064">
    <property type="protein sequence ID" value="MUK51499.1"/>
    <property type="molecule type" value="Genomic_DNA"/>
</dbReference>
<dbReference type="RefSeq" id="WP_065622814.1">
    <property type="nucleotide sequence ID" value="NZ_MAJR01000088.1"/>
</dbReference>
<dbReference type="AlphaFoldDB" id="A0A844P7N1"/>
<dbReference type="PANTHER" id="PTHR39337">
    <property type="entry name" value="BLR5642 PROTEIN"/>
    <property type="match status" value="1"/>
</dbReference>
<evidence type="ECO:0000313" key="2">
    <source>
        <dbReference type="Proteomes" id="UP000448038"/>
    </source>
</evidence>
<accession>A0A844P7N1</accession>